<dbReference type="InterPro" id="IPR036345">
    <property type="entry name" value="ExoRNase_PH_dom2_sf"/>
</dbReference>
<protein>
    <recommendedName>
        <fullName evidence="5">Exosome complex component RRP45</fullName>
        <ecNumber evidence="4">2.4.1.131</ecNumber>
    </recommendedName>
    <alternativeName>
        <fullName evidence="14">Asparagine-linked glycosylation protein 11 homolog</fullName>
    </alternativeName>
    <alternativeName>
        <fullName evidence="15">Exosome component 9</fullName>
    </alternativeName>
    <alternativeName>
        <fullName evidence="6">GDP-Man:Man(3)GlcNAc(2)-PP-Dol alpha-1,2-mannosyltransferase</fullName>
    </alternativeName>
</protein>
<evidence type="ECO:0000313" key="23">
    <source>
        <dbReference type="EMBL" id="CAF2033310.1"/>
    </source>
</evidence>
<comment type="subcellular location">
    <subcellularLocation>
        <location evidence="1">Endoplasmic reticulum membrane</location>
        <topology evidence="1">Single-pass membrane protein</topology>
    </subcellularLocation>
</comment>
<organism evidence="23 25">
    <name type="scientific">Rotaria magnacalcarata</name>
    <dbReference type="NCBI Taxonomy" id="392030"/>
    <lineage>
        <taxon>Eukaryota</taxon>
        <taxon>Metazoa</taxon>
        <taxon>Spiralia</taxon>
        <taxon>Gnathifera</taxon>
        <taxon>Rotifera</taxon>
        <taxon>Eurotatoria</taxon>
        <taxon>Bdelloidea</taxon>
        <taxon>Philodinida</taxon>
        <taxon>Philodinidae</taxon>
        <taxon>Rotaria</taxon>
    </lineage>
</organism>
<evidence type="ECO:0000256" key="13">
    <source>
        <dbReference type="ARBA" id="ARBA00023242"/>
    </source>
</evidence>
<evidence type="ECO:0000256" key="7">
    <source>
        <dbReference type="ARBA" id="ARBA00022676"/>
    </source>
</evidence>
<dbReference type="EMBL" id="CAJNRE010004205">
    <property type="protein sequence ID" value="CAF2033310.1"/>
    <property type="molecule type" value="Genomic_DNA"/>
</dbReference>
<evidence type="ECO:0000259" key="20">
    <source>
        <dbReference type="Pfam" id="PF01138"/>
    </source>
</evidence>
<dbReference type="GO" id="GO:0000178">
    <property type="term" value="C:exosome (RNase complex)"/>
    <property type="evidence" value="ECO:0007669"/>
    <property type="project" value="InterPro"/>
</dbReference>
<dbReference type="InterPro" id="IPR020568">
    <property type="entry name" value="Ribosomal_Su5_D2-typ_SF"/>
</dbReference>
<dbReference type="Gene3D" id="3.30.230.70">
    <property type="entry name" value="GHMP Kinase, N-terminal domain"/>
    <property type="match status" value="1"/>
</dbReference>
<evidence type="ECO:0000313" key="24">
    <source>
        <dbReference type="EMBL" id="CAF3836489.1"/>
    </source>
</evidence>
<dbReference type="PANTHER" id="PTHR45919:SF1">
    <property type="entry name" value="GDP-MAN:MAN(3)GLCNAC(2)-PP-DOL ALPHA-1,2-MANNOSYLTRANSFERASE"/>
    <property type="match status" value="1"/>
</dbReference>
<evidence type="ECO:0000256" key="17">
    <source>
        <dbReference type="ARBA" id="ARBA00045128"/>
    </source>
</evidence>
<dbReference type="CDD" id="cd11368">
    <property type="entry name" value="RNase_PH_RRP45"/>
    <property type="match status" value="1"/>
</dbReference>
<evidence type="ECO:0000256" key="12">
    <source>
        <dbReference type="ARBA" id="ARBA00023136"/>
    </source>
</evidence>
<evidence type="ECO:0000256" key="18">
    <source>
        <dbReference type="SAM" id="Phobius"/>
    </source>
</evidence>
<dbReference type="InterPro" id="IPR001296">
    <property type="entry name" value="Glyco_trans_1"/>
</dbReference>
<keyword evidence="10" id="KW-0256">Endoplasmic reticulum</keyword>
<evidence type="ECO:0000256" key="16">
    <source>
        <dbReference type="ARBA" id="ARBA00045065"/>
    </source>
</evidence>
<dbReference type="EMBL" id="CAJOBI010000640">
    <property type="protein sequence ID" value="CAF3836489.1"/>
    <property type="molecule type" value="Genomic_DNA"/>
</dbReference>
<gene>
    <name evidence="23" type="ORF">MBJ925_LOCUS10238</name>
    <name evidence="24" type="ORF">SMN809_LOCUS3183</name>
</gene>
<dbReference type="GO" id="GO:0005789">
    <property type="term" value="C:endoplasmic reticulum membrane"/>
    <property type="evidence" value="ECO:0007669"/>
    <property type="project" value="UniProtKB-SubCell"/>
</dbReference>
<dbReference type="InterPro" id="IPR031814">
    <property type="entry name" value="ALG11_N"/>
</dbReference>
<sequence>MWYLVLKRLSQVTLFCIWSVTLIYLIVLSVFTIIIFNIFLIIFLFWFILTLFGWSFTLIPIVKFVFIPWHHRQCRLWTKNKQQKHSSIAFFHPYSKNGNNSERILWTAIESILKKYKNDIQIIIYTGDRDVTTEEMLQCVKRRFGIDMETYSSSITLIYLRSRVLIEANYFKLWTSLGQKISSIILGFEALIRFIPDVYIDSMGYPFTYPCFYYLASIPIMSYVQYPIVSSNLIEQLNEENNNNEFIIKKSLLFKLKLISYQIYSYIYGWCGRCSSIIYCNSSWTKKHIESLWGLSCIHLVYPPCDIKQSLEMPFIDIDEKQTIKTIVSVGEFRPEKNHQLQIQVFHQLLQKKPEYHEQLKLILIGSIRHYEDREYIEQLKLLIDNLNISNQVLFKLDMNFQELKNQLNQAVIGLSTMRNEHFGIDIVEMMAAGAIVVAYKSGGPQMDIIEEGKTGFFASDIDSYATMMETILCMKSVERRQIQEQARQSVERFSTLNFERLFLEPMASKVIGKCEEKFIIRCLRDRQRLDHRLPFVTRDIKIEFREEYGSAVVSLGLTKVLAQTCCKIVKPKETRPNEGRLRLQLKNSHNMVFNFETGRQTQWTTLMSRHLLQNIRDSGCVDMESLCILAYEHVWEISVNLHVVDYDGNILDCANLAALCALAHFRYPAVTVTGTDVHVHSLTERNPQPIRILHYPIMISFALFENGEYMLIDACEAEEKVMEGLFAIGMNQHKELSTLAMFGEICLTRDQIENCISLAHNLVRDITKEMRSTLEKNREEQLQMIQAINHR</sequence>
<evidence type="ECO:0000256" key="10">
    <source>
        <dbReference type="ARBA" id="ARBA00022824"/>
    </source>
</evidence>
<keyword evidence="8" id="KW-0808">Transferase</keyword>
<keyword evidence="12 18" id="KW-0472">Membrane</keyword>
<evidence type="ECO:0000256" key="8">
    <source>
        <dbReference type="ARBA" id="ARBA00022679"/>
    </source>
</evidence>
<dbReference type="AlphaFoldDB" id="A0A816NAL3"/>
<evidence type="ECO:0000256" key="4">
    <source>
        <dbReference type="ARBA" id="ARBA00012645"/>
    </source>
</evidence>
<evidence type="ECO:0000256" key="9">
    <source>
        <dbReference type="ARBA" id="ARBA00022692"/>
    </source>
</evidence>
<dbReference type="InterPro" id="IPR027408">
    <property type="entry name" value="PNPase/RNase_PH_dom_sf"/>
</dbReference>
<keyword evidence="13" id="KW-0539">Nucleus</keyword>
<dbReference type="Proteomes" id="UP000676336">
    <property type="component" value="Unassembled WGS sequence"/>
</dbReference>
<dbReference type="GO" id="GO:0006396">
    <property type="term" value="P:RNA processing"/>
    <property type="evidence" value="ECO:0007669"/>
    <property type="project" value="InterPro"/>
</dbReference>
<evidence type="ECO:0000256" key="11">
    <source>
        <dbReference type="ARBA" id="ARBA00022989"/>
    </source>
</evidence>
<keyword evidence="11 18" id="KW-1133">Transmembrane helix</keyword>
<feature type="transmembrane region" description="Helical" evidence="18">
    <location>
        <begin position="42"/>
        <end position="66"/>
    </location>
</feature>
<evidence type="ECO:0000259" key="19">
    <source>
        <dbReference type="Pfam" id="PF00534"/>
    </source>
</evidence>
<evidence type="ECO:0000256" key="6">
    <source>
        <dbReference type="ARBA" id="ARBA00022018"/>
    </source>
</evidence>
<dbReference type="EC" id="2.4.1.131" evidence="4"/>
<evidence type="ECO:0000259" key="21">
    <source>
        <dbReference type="Pfam" id="PF03725"/>
    </source>
</evidence>
<comment type="pathway">
    <text evidence="2">Protein modification; protein glycosylation.</text>
</comment>
<evidence type="ECO:0000256" key="15">
    <source>
        <dbReference type="ARBA" id="ARBA00032660"/>
    </source>
</evidence>
<dbReference type="SUPFAM" id="SSF53756">
    <property type="entry name" value="UDP-Glycosyltransferase/glycogen phosphorylase"/>
    <property type="match status" value="1"/>
</dbReference>
<dbReference type="Pfam" id="PF15924">
    <property type="entry name" value="ALG11_N"/>
    <property type="match status" value="1"/>
</dbReference>
<evidence type="ECO:0000256" key="14">
    <source>
        <dbReference type="ARBA" id="ARBA00032517"/>
    </source>
</evidence>
<evidence type="ECO:0000256" key="5">
    <source>
        <dbReference type="ARBA" id="ARBA00019572"/>
    </source>
</evidence>
<dbReference type="InterPro" id="IPR001247">
    <property type="entry name" value="ExoRNase_PH_dom1"/>
</dbReference>
<evidence type="ECO:0000256" key="3">
    <source>
        <dbReference type="ARBA" id="ARBA00009481"/>
    </source>
</evidence>
<dbReference type="InterPro" id="IPR038013">
    <property type="entry name" value="ALG11"/>
</dbReference>
<dbReference type="Gene3D" id="3.40.50.2000">
    <property type="entry name" value="Glycogen Phosphorylase B"/>
    <property type="match status" value="1"/>
</dbReference>
<dbReference type="InterPro" id="IPR015847">
    <property type="entry name" value="ExoRNase_PH_dom2"/>
</dbReference>
<dbReference type="Pfam" id="PF01138">
    <property type="entry name" value="RNase_PH"/>
    <property type="match status" value="1"/>
</dbReference>
<name>A0A816NAL3_9BILA</name>
<comment type="function">
    <text evidence="17">GDP-Man:Man(3)GlcNAc(2)-PP-Dol alpha-1,2-mannosyltransferase that operates in the biosynthetic pathway of dolichol-linked oligosaccharides, the glycan precursors employed in protein asparagine (N)-glycosylation. The assembly of dolichol-linked oligosaccharides begins on the cytosolic side of the endoplasmic reticulum membrane and finishes in its lumen. The sequential addition of sugars to dolichol pyrophosphate produces dolichol-linked oligosaccharides containing fourteen sugars, including two GlcNAcs, nine mannoses and three glucoses. Once assembled, the oligosaccharide is transferred from the lipid to nascent proteins by oligosaccharyltransferases. Catalyzes, on the cytoplasmic face of the endoplasmic reticulum, the addition of the fourth and fifth mannose residues to the dolichol-linked oligosaccharide chain, to produce Man(5)GlcNAc(2)-PP-dolichol core oligosaccharide. Man(5)GlcNAc(2)-PP-dolichol is a substrate for ALG3, the following enzyme in the biosynthetic pathway.</text>
</comment>
<accession>A0A816NAL3</accession>
<feature type="domain" description="ALG11 mannosyltransferase N-terminal" evidence="22">
    <location>
        <begin position="87"/>
        <end position="293"/>
    </location>
</feature>
<feature type="domain" description="Glycosyl transferase family 1" evidence="19">
    <location>
        <begin position="321"/>
        <end position="489"/>
    </location>
</feature>
<proteinExistence type="inferred from homology"/>
<comment type="catalytic activity">
    <reaction evidence="16">
        <text>an alpha-D-Man-(1-&gt;3)-[alpha-D-Man-(1-&gt;6)]-beta-D-Man-(1-&gt;4)-beta-D-GlcNAc-(1-&gt;4)-alpha-D-GlcNAc-diphospho-di-trans,poly-cis-dolichol + 2 GDP-alpha-D-mannose = an alpha-D-Man-(1-&gt;2)-alpha-D-Man-(1-&gt;2)-alpha-D-Man-(1-&gt;3)-[alpha-D-Man-(1-&gt;6)]-beta-D-Man-(1-&gt;4)-beta-D-GlcNAc-(1-&gt;4)-alpha-D-GlcNAc-diphospho-di-trans,poly-cis-dolichol + 2 GDP + 2 H(+)</text>
        <dbReference type="Rhea" id="RHEA:29523"/>
        <dbReference type="Rhea" id="RHEA-COMP:19515"/>
        <dbReference type="Rhea" id="RHEA-COMP:19516"/>
        <dbReference type="ChEBI" id="CHEBI:15378"/>
        <dbReference type="ChEBI" id="CHEBI:57527"/>
        <dbReference type="ChEBI" id="CHEBI:58189"/>
        <dbReference type="ChEBI" id="CHEBI:132511"/>
        <dbReference type="ChEBI" id="CHEBI:132515"/>
        <dbReference type="EC" id="2.4.1.131"/>
    </reaction>
    <physiologicalReaction direction="left-to-right" evidence="16">
        <dbReference type="Rhea" id="RHEA:29524"/>
    </physiologicalReaction>
</comment>
<evidence type="ECO:0000259" key="22">
    <source>
        <dbReference type="Pfam" id="PF15924"/>
    </source>
</evidence>
<dbReference type="Pfam" id="PF00534">
    <property type="entry name" value="Glycos_transf_1"/>
    <property type="match status" value="1"/>
</dbReference>
<feature type="domain" description="Exoribonuclease phosphorolytic" evidence="21">
    <location>
        <begin position="695"/>
        <end position="761"/>
    </location>
</feature>
<evidence type="ECO:0000256" key="1">
    <source>
        <dbReference type="ARBA" id="ARBA00004389"/>
    </source>
</evidence>
<keyword evidence="7" id="KW-0328">Glycosyltransferase</keyword>
<dbReference type="SUPFAM" id="SSF55666">
    <property type="entry name" value="Ribonuclease PH domain 2-like"/>
    <property type="match status" value="1"/>
</dbReference>
<comment type="caution">
    <text evidence="23">The sequence shown here is derived from an EMBL/GenBank/DDBJ whole genome shotgun (WGS) entry which is preliminary data.</text>
</comment>
<feature type="transmembrane region" description="Helical" evidence="18">
    <location>
        <begin position="12"/>
        <end position="36"/>
    </location>
</feature>
<keyword evidence="9 18" id="KW-0812">Transmembrane</keyword>
<dbReference type="InterPro" id="IPR033100">
    <property type="entry name" value="Rrp45"/>
</dbReference>
<dbReference type="Proteomes" id="UP000663824">
    <property type="component" value="Unassembled WGS sequence"/>
</dbReference>
<dbReference type="SUPFAM" id="SSF54211">
    <property type="entry name" value="Ribosomal protein S5 domain 2-like"/>
    <property type="match status" value="1"/>
</dbReference>
<dbReference type="GO" id="GO:0006487">
    <property type="term" value="P:protein N-linked glycosylation"/>
    <property type="evidence" value="ECO:0007669"/>
    <property type="project" value="TreeGrafter"/>
</dbReference>
<reference evidence="23" key="1">
    <citation type="submission" date="2021-02" db="EMBL/GenBank/DDBJ databases">
        <authorList>
            <person name="Nowell W R."/>
        </authorList>
    </citation>
    <scope>NUCLEOTIDE SEQUENCE</scope>
</reference>
<dbReference type="PANTHER" id="PTHR45919">
    <property type="entry name" value="GDP-MAN:MAN(3)GLCNAC(2)-PP-DOL ALPHA-1,2-MANNOSYLTRANSFERASE"/>
    <property type="match status" value="1"/>
</dbReference>
<evidence type="ECO:0000256" key="2">
    <source>
        <dbReference type="ARBA" id="ARBA00004922"/>
    </source>
</evidence>
<feature type="domain" description="Exoribonuclease phosphorolytic" evidence="20">
    <location>
        <begin position="539"/>
        <end position="669"/>
    </location>
</feature>
<comment type="similarity">
    <text evidence="3">Belongs to the glycosyltransferase group 1 family. Glycosyltransferase 4 subfamily.</text>
</comment>
<dbReference type="GO" id="GO:0004377">
    <property type="term" value="F:GDP-Man:Man(3)GlcNAc(2)-PP-Dol alpha-1,2-mannosyltransferase activity"/>
    <property type="evidence" value="ECO:0007669"/>
    <property type="project" value="UniProtKB-EC"/>
</dbReference>
<dbReference type="Pfam" id="PF03725">
    <property type="entry name" value="RNase_PH_C"/>
    <property type="match status" value="1"/>
</dbReference>
<evidence type="ECO:0000313" key="25">
    <source>
        <dbReference type="Proteomes" id="UP000663824"/>
    </source>
</evidence>